<organism evidence="2 3">
    <name type="scientific">Cetraspora pellucida</name>
    <dbReference type="NCBI Taxonomy" id="1433469"/>
    <lineage>
        <taxon>Eukaryota</taxon>
        <taxon>Fungi</taxon>
        <taxon>Fungi incertae sedis</taxon>
        <taxon>Mucoromycota</taxon>
        <taxon>Glomeromycotina</taxon>
        <taxon>Glomeromycetes</taxon>
        <taxon>Diversisporales</taxon>
        <taxon>Gigasporaceae</taxon>
        <taxon>Cetraspora</taxon>
    </lineage>
</organism>
<dbReference type="PROSITE" id="PS01098">
    <property type="entry name" value="LIPASE_GDSL_SER"/>
    <property type="match status" value="1"/>
</dbReference>
<dbReference type="SUPFAM" id="SSF52266">
    <property type="entry name" value="SGNH hydrolase"/>
    <property type="match status" value="1"/>
</dbReference>
<reference evidence="2" key="1">
    <citation type="submission" date="2021-06" db="EMBL/GenBank/DDBJ databases">
        <authorList>
            <person name="Kallberg Y."/>
            <person name="Tangrot J."/>
            <person name="Rosling A."/>
        </authorList>
    </citation>
    <scope>NUCLEOTIDE SEQUENCE</scope>
    <source>
        <strain evidence="2">FL966</strain>
    </source>
</reference>
<proteinExistence type="predicted"/>
<dbReference type="PANTHER" id="PTHR21325:SF31">
    <property type="entry name" value="GH22081P-RELATED"/>
    <property type="match status" value="1"/>
</dbReference>
<dbReference type="InterPro" id="IPR036514">
    <property type="entry name" value="SGNH_hydro_sf"/>
</dbReference>
<keyword evidence="3" id="KW-1185">Reference proteome</keyword>
<dbReference type="GO" id="GO:0006644">
    <property type="term" value="P:phospholipid metabolic process"/>
    <property type="evidence" value="ECO:0007669"/>
    <property type="project" value="TreeGrafter"/>
</dbReference>
<dbReference type="InterPro" id="IPR038885">
    <property type="entry name" value="PLB1"/>
</dbReference>
<dbReference type="OrthoDB" id="10265800at2759"/>
<dbReference type="EMBL" id="CAJVQA010000563">
    <property type="protein sequence ID" value="CAG8480715.1"/>
    <property type="molecule type" value="Genomic_DNA"/>
</dbReference>
<protein>
    <submittedName>
        <fullName evidence="2">15766_t:CDS:1</fullName>
    </submittedName>
</protein>
<dbReference type="PANTHER" id="PTHR21325">
    <property type="entry name" value="PHOSPHOLIPASE B, PLB1"/>
    <property type="match status" value="1"/>
</dbReference>
<dbReference type="Gene3D" id="3.40.50.1110">
    <property type="entry name" value="SGNH hydrolase"/>
    <property type="match status" value="1"/>
</dbReference>
<evidence type="ECO:0000256" key="1">
    <source>
        <dbReference type="SAM" id="SignalP"/>
    </source>
</evidence>
<accession>A0A9N8Z741</accession>
<gene>
    <name evidence="2" type="ORF">CPELLU_LOCUS1504</name>
</gene>
<evidence type="ECO:0000313" key="2">
    <source>
        <dbReference type="EMBL" id="CAG8480715.1"/>
    </source>
</evidence>
<feature type="chain" id="PRO_5040274011" evidence="1">
    <location>
        <begin position="27"/>
        <end position="407"/>
    </location>
</feature>
<feature type="signal peptide" evidence="1">
    <location>
        <begin position="1"/>
        <end position="26"/>
    </location>
</feature>
<evidence type="ECO:0000313" key="3">
    <source>
        <dbReference type="Proteomes" id="UP000789759"/>
    </source>
</evidence>
<comment type="caution">
    <text evidence="2">The sequence shown here is derived from an EMBL/GenBank/DDBJ whole genome shotgun (WGS) entry which is preliminary data.</text>
</comment>
<dbReference type="Proteomes" id="UP000789759">
    <property type="component" value="Unassembled WGS sequence"/>
</dbReference>
<keyword evidence="1" id="KW-0732">Signal</keyword>
<dbReference type="GO" id="GO:0004620">
    <property type="term" value="F:phospholipase activity"/>
    <property type="evidence" value="ECO:0007669"/>
    <property type="project" value="InterPro"/>
</dbReference>
<sequence length="407" mass="46515">MDFTKSFLSILLFLICILILQQYCNAKQIDVFFQEFVQKTFSTSSQYNLFVNDITLCPSLKPRTSPPANVHDLRPDDIKVIMALGDSITAGFQVDATCDENNNTANKLYEYRGLSYAMGGDTGAVSVANFLKYYSPELKGASLGYHHIEVCFGVLCPPKQYKPELDQMNAAQSGAMAKNLDHEVEYLLQQIQKEPEEIRNSWKTEQHTLFQFLNVFIGPNDLCFQCISIIPKEEKTFEDYVYDALEKIRANVPNVIVNIIGNFNVSQIYKITRGQTEYCKKLGVLPNLECECAFFDGPEGDKKRQRMDEIAHENNAAINRIVQHYADHPNDNFAVVFQPFDLDLMSFPIDALSCADCFHPGLKLHQFSAKFLWNNFIIPSKSRHVTIKWDASKKIRCWNDDDRIATF</sequence>
<dbReference type="InterPro" id="IPR008265">
    <property type="entry name" value="Lipase_GDSL_AS"/>
</dbReference>
<dbReference type="InterPro" id="IPR001087">
    <property type="entry name" value="GDSL"/>
</dbReference>
<name>A0A9N8Z741_9GLOM</name>
<dbReference type="AlphaFoldDB" id="A0A9N8Z741"/>
<dbReference type="Pfam" id="PF00657">
    <property type="entry name" value="Lipase_GDSL"/>
    <property type="match status" value="1"/>
</dbReference>